<gene>
    <name evidence="1" type="ORF">METZ01_LOCUS165312</name>
</gene>
<feature type="non-terminal residue" evidence="1">
    <location>
        <position position="48"/>
    </location>
</feature>
<sequence>GRHPSPEYSTALCGTALGAIFTTARACDYGSTHRGCFSGDRSRSCQLL</sequence>
<accession>A0A382BF82</accession>
<proteinExistence type="predicted"/>
<dbReference type="AlphaFoldDB" id="A0A382BF82"/>
<feature type="non-terminal residue" evidence="1">
    <location>
        <position position="1"/>
    </location>
</feature>
<organism evidence="1">
    <name type="scientific">marine metagenome</name>
    <dbReference type="NCBI Taxonomy" id="408172"/>
    <lineage>
        <taxon>unclassified sequences</taxon>
        <taxon>metagenomes</taxon>
        <taxon>ecological metagenomes</taxon>
    </lineage>
</organism>
<reference evidence="1" key="1">
    <citation type="submission" date="2018-05" db="EMBL/GenBank/DDBJ databases">
        <authorList>
            <person name="Lanie J.A."/>
            <person name="Ng W.-L."/>
            <person name="Kazmierczak K.M."/>
            <person name="Andrzejewski T.M."/>
            <person name="Davidsen T.M."/>
            <person name="Wayne K.J."/>
            <person name="Tettelin H."/>
            <person name="Glass J.I."/>
            <person name="Rusch D."/>
            <person name="Podicherti R."/>
            <person name="Tsui H.-C.T."/>
            <person name="Winkler M.E."/>
        </authorList>
    </citation>
    <scope>NUCLEOTIDE SEQUENCE</scope>
</reference>
<protein>
    <submittedName>
        <fullName evidence="1">Uncharacterized protein</fullName>
    </submittedName>
</protein>
<dbReference type="EMBL" id="UINC01029549">
    <property type="protein sequence ID" value="SVB12458.1"/>
    <property type="molecule type" value="Genomic_DNA"/>
</dbReference>
<name>A0A382BF82_9ZZZZ</name>
<evidence type="ECO:0000313" key="1">
    <source>
        <dbReference type="EMBL" id="SVB12458.1"/>
    </source>
</evidence>